<dbReference type="AlphaFoldDB" id="A0A7X5Y6P5"/>
<dbReference type="GO" id="GO:0004190">
    <property type="term" value="F:aspartic-type endopeptidase activity"/>
    <property type="evidence" value="ECO:0007669"/>
    <property type="project" value="InterPro"/>
</dbReference>
<dbReference type="Proteomes" id="UP000558192">
    <property type="component" value="Unassembled WGS sequence"/>
</dbReference>
<evidence type="ECO:0000313" key="3">
    <source>
        <dbReference type="Proteomes" id="UP000558192"/>
    </source>
</evidence>
<reference evidence="2 3" key="1">
    <citation type="submission" date="2020-03" db="EMBL/GenBank/DDBJ databases">
        <title>Genomic Encyclopedia of Type Strains, Phase IV (KMG-IV): sequencing the most valuable type-strain genomes for metagenomic binning, comparative biology and taxonomic classification.</title>
        <authorList>
            <person name="Goeker M."/>
        </authorList>
    </citation>
    <scope>NUCLEOTIDE SEQUENCE [LARGE SCALE GENOMIC DNA]</scope>
    <source>
        <strain evidence="2 3">DSM 16846</strain>
    </source>
</reference>
<keyword evidence="1" id="KW-0472">Membrane</keyword>
<evidence type="ECO:0000256" key="1">
    <source>
        <dbReference type="SAM" id="Phobius"/>
    </source>
</evidence>
<sequence length="196" mass="20447">MDDGQLPNALILLVMLVFIATSLIGRGLSAGKAARMGFAWLGIFAVAFSLFAFRGEFGTLGARLKSEALGEAPAEVSGGALRIAKRDDGHFWVDGKVNGREARFLVDSGATTTTISADLAAAAGLKPGMRGNVVSTANGTVFMPRVTAGLIELGPIRRVDKSVNINPNDGVNVLGMDFLSSLDSWGVQGNTLVLQP</sequence>
<keyword evidence="2" id="KW-0378">Hydrolase</keyword>
<name>A0A7X5Y6P5_9SPHN</name>
<dbReference type="SUPFAM" id="SSF50630">
    <property type="entry name" value="Acid proteases"/>
    <property type="match status" value="1"/>
</dbReference>
<keyword evidence="1" id="KW-0812">Transmembrane</keyword>
<dbReference type="Pfam" id="PF13975">
    <property type="entry name" value="gag-asp_proteas"/>
    <property type="match status" value="1"/>
</dbReference>
<dbReference type="EMBL" id="JAATJC010000001">
    <property type="protein sequence ID" value="NJC06208.1"/>
    <property type="molecule type" value="Genomic_DNA"/>
</dbReference>
<dbReference type="NCBIfam" id="TIGR02281">
    <property type="entry name" value="clan_AA_DTGA"/>
    <property type="match status" value="1"/>
</dbReference>
<dbReference type="CDD" id="cd05483">
    <property type="entry name" value="retropepsin_like_bacteria"/>
    <property type="match status" value="1"/>
</dbReference>
<dbReference type="GO" id="GO:0006508">
    <property type="term" value="P:proteolysis"/>
    <property type="evidence" value="ECO:0007669"/>
    <property type="project" value="UniProtKB-KW"/>
</dbReference>
<evidence type="ECO:0000313" key="2">
    <source>
        <dbReference type="EMBL" id="NJC06208.1"/>
    </source>
</evidence>
<proteinExistence type="predicted"/>
<protein>
    <submittedName>
        <fullName evidence="2">Aspartyl protease family protein</fullName>
    </submittedName>
</protein>
<dbReference type="InterPro" id="IPR034122">
    <property type="entry name" value="Retropepsin-like_bacterial"/>
</dbReference>
<keyword evidence="3" id="KW-1185">Reference proteome</keyword>
<accession>A0A7X5Y6P5</accession>
<dbReference type="InterPro" id="IPR021109">
    <property type="entry name" value="Peptidase_aspartic_dom_sf"/>
</dbReference>
<gene>
    <name evidence="2" type="ORF">GGQ97_002001</name>
</gene>
<dbReference type="InterPro" id="IPR001969">
    <property type="entry name" value="Aspartic_peptidase_AS"/>
</dbReference>
<dbReference type="PROSITE" id="PS00141">
    <property type="entry name" value="ASP_PROTEASE"/>
    <property type="match status" value="1"/>
</dbReference>
<feature type="transmembrane region" description="Helical" evidence="1">
    <location>
        <begin position="37"/>
        <end position="55"/>
    </location>
</feature>
<keyword evidence="2" id="KW-0645">Protease</keyword>
<dbReference type="RefSeq" id="WP_168069249.1">
    <property type="nucleotide sequence ID" value="NZ_JAATJC010000001.1"/>
</dbReference>
<feature type="transmembrane region" description="Helical" evidence="1">
    <location>
        <begin position="6"/>
        <end position="25"/>
    </location>
</feature>
<keyword evidence="1" id="KW-1133">Transmembrane helix</keyword>
<dbReference type="InterPro" id="IPR011969">
    <property type="entry name" value="Clan_AA_Asp_peptidase_C"/>
</dbReference>
<comment type="caution">
    <text evidence="2">The sequence shown here is derived from an EMBL/GenBank/DDBJ whole genome shotgun (WGS) entry which is preliminary data.</text>
</comment>
<organism evidence="2 3">
    <name type="scientific">Sphingomonas kaistensis</name>
    <dbReference type="NCBI Taxonomy" id="298708"/>
    <lineage>
        <taxon>Bacteria</taxon>
        <taxon>Pseudomonadati</taxon>
        <taxon>Pseudomonadota</taxon>
        <taxon>Alphaproteobacteria</taxon>
        <taxon>Sphingomonadales</taxon>
        <taxon>Sphingomonadaceae</taxon>
        <taxon>Sphingomonas</taxon>
    </lineage>
</organism>
<dbReference type="Gene3D" id="2.40.70.10">
    <property type="entry name" value="Acid Proteases"/>
    <property type="match status" value="1"/>
</dbReference>